<organism evidence="1 2">
    <name type="scientific">Sulfobacillus thermotolerans</name>
    <dbReference type="NCBI Taxonomy" id="338644"/>
    <lineage>
        <taxon>Bacteria</taxon>
        <taxon>Bacillati</taxon>
        <taxon>Bacillota</taxon>
        <taxon>Clostridia</taxon>
        <taxon>Eubacteriales</taxon>
        <taxon>Clostridiales Family XVII. Incertae Sedis</taxon>
        <taxon>Sulfobacillus</taxon>
    </lineage>
</organism>
<keyword evidence="2" id="KW-1185">Reference proteome</keyword>
<dbReference type="EMBL" id="CP019454">
    <property type="protein sequence ID" value="AUW94503.1"/>
    <property type="molecule type" value="Genomic_DNA"/>
</dbReference>
<reference evidence="1 2" key="1">
    <citation type="journal article" date="2019" name="Sci. Rep.">
        <title>Sulfobacillus thermotolerans: new insights into resistance and metabolic capacities of acidophilic chemolithotrophs.</title>
        <authorList>
            <person name="Panyushkina A.E."/>
            <person name="Babenko V.V."/>
            <person name="Nikitina A.S."/>
            <person name="Selezneva O.V."/>
            <person name="Tsaplina I.A."/>
            <person name="Letarova M.A."/>
            <person name="Kostryukova E.S."/>
            <person name="Letarov A.V."/>
        </authorList>
    </citation>
    <scope>NUCLEOTIDE SEQUENCE [LARGE SCALE GENOMIC DNA]</scope>
    <source>
        <strain evidence="1 2">Kr1</strain>
    </source>
</reference>
<name>A0ABN5H4V4_9FIRM</name>
<gene>
    <name evidence="1" type="ORF">BXT84_11585</name>
</gene>
<dbReference type="Proteomes" id="UP000325292">
    <property type="component" value="Chromosome"/>
</dbReference>
<accession>A0ABN5H4V4</accession>
<proteinExistence type="predicted"/>
<evidence type="ECO:0000313" key="2">
    <source>
        <dbReference type="Proteomes" id="UP000325292"/>
    </source>
</evidence>
<evidence type="ECO:0000313" key="1">
    <source>
        <dbReference type="EMBL" id="AUW94503.1"/>
    </source>
</evidence>
<sequence length="100" mass="11286">MVRDLGPLLRAYQDAFFQTNPRAYGAFVEVLFLFRRFPAEHILAILPRAQADRCFTVEALTTYLTQHTPAARESELPAPGPAVVQPMPALYEELLREVSP</sequence>
<protein>
    <submittedName>
        <fullName evidence="1">Uncharacterized protein</fullName>
    </submittedName>
</protein>